<dbReference type="PRINTS" id="PR00300">
    <property type="entry name" value="CLPPROTEASEA"/>
</dbReference>
<keyword evidence="3" id="KW-0812">Transmembrane</keyword>
<dbReference type="SMART" id="SM00382">
    <property type="entry name" value="AAA"/>
    <property type="match status" value="1"/>
</dbReference>
<feature type="region of interest" description="Disordered" evidence="8">
    <location>
        <begin position="1"/>
        <end position="22"/>
    </location>
</feature>
<dbReference type="GO" id="GO:0012505">
    <property type="term" value="C:endomembrane system"/>
    <property type="evidence" value="ECO:0007669"/>
    <property type="project" value="UniProtKB-ARBA"/>
</dbReference>
<dbReference type="InterPro" id="IPR049337">
    <property type="entry name" value="TOR1A_C"/>
</dbReference>
<protein>
    <recommendedName>
        <fullName evidence="9">AAA+ ATPase domain-containing protein</fullName>
    </recommendedName>
</protein>
<dbReference type="GO" id="GO:0016020">
    <property type="term" value="C:membrane"/>
    <property type="evidence" value="ECO:0007669"/>
    <property type="project" value="UniProtKB-SubCell"/>
</dbReference>
<dbReference type="AlphaFoldDB" id="A0ABD1JLJ0"/>
<feature type="domain" description="AAA+ ATPase" evidence="9">
    <location>
        <begin position="181"/>
        <end position="330"/>
    </location>
</feature>
<dbReference type="Proteomes" id="UP001591681">
    <property type="component" value="Unassembled WGS sequence"/>
</dbReference>
<dbReference type="SUPFAM" id="SSF52540">
    <property type="entry name" value="P-loop containing nucleoside triphosphate hydrolases"/>
    <property type="match status" value="1"/>
</dbReference>
<evidence type="ECO:0000313" key="11">
    <source>
        <dbReference type="Proteomes" id="UP001591681"/>
    </source>
</evidence>
<comment type="similarity">
    <text evidence="2">Belongs to the ClpA/ClpB family. Torsin subfamily.</text>
</comment>
<accession>A0ABD1JLJ0</accession>
<organism evidence="10 11">
    <name type="scientific">Coilia grayii</name>
    <name type="common">Gray's grenadier anchovy</name>
    <dbReference type="NCBI Taxonomy" id="363190"/>
    <lineage>
        <taxon>Eukaryota</taxon>
        <taxon>Metazoa</taxon>
        <taxon>Chordata</taxon>
        <taxon>Craniata</taxon>
        <taxon>Vertebrata</taxon>
        <taxon>Euteleostomi</taxon>
        <taxon>Actinopterygii</taxon>
        <taxon>Neopterygii</taxon>
        <taxon>Teleostei</taxon>
        <taxon>Clupei</taxon>
        <taxon>Clupeiformes</taxon>
        <taxon>Clupeoidei</taxon>
        <taxon>Engraulidae</taxon>
        <taxon>Coilinae</taxon>
        <taxon>Coilia</taxon>
    </lineage>
</organism>
<sequence length="407" mass="46644">MGDQDLSDSGSEEQQDQDVKENGAYNFSQLSASVQAVVRIRQKYQALKKRRLEIASAPSAFSSPRSTSPKIFTFDGPMVSTSPTLIRKKKKKKNRKVLYPSSRARTPKQERSWAKSCLFLLSIILFLQVYNAIENLDDHVLRYDMEGLEKVLTREVFGQQEVRDHLLSQLRDYLLTYVHSKPLVLSLHGPTGVGKSHLGRLLAQHFRYMVGERLVLQYYVLHHCPSEDQVPSCIQSLSTLISEMVTQAEDDEKIPIFIFDEVEHMPQQMLDKLHELIHSSHMNEYLNAIYVFISNLGHEDITTFVLHNSSSTAAESRSRVSRELVPLLQHSLVKHHLLWRDAEILPLMLLEKSHVIQCFMDEMSREGFYPDQTHIEKLAGEISYFFAGGKEFSRTGCKQVVAKVNLL</sequence>
<keyword evidence="6" id="KW-1133">Transmembrane helix</keyword>
<dbReference type="PANTHER" id="PTHR10760:SF1">
    <property type="entry name" value="TORSIN-4A"/>
    <property type="match status" value="1"/>
</dbReference>
<dbReference type="InterPro" id="IPR003593">
    <property type="entry name" value="AAA+_ATPase"/>
</dbReference>
<gene>
    <name evidence="10" type="ORF">ACEWY4_016497</name>
</gene>
<dbReference type="InterPro" id="IPR010448">
    <property type="entry name" value="Torsin"/>
</dbReference>
<dbReference type="Pfam" id="PF21376">
    <property type="entry name" value="TOR1A_C"/>
    <property type="match status" value="1"/>
</dbReference>
<keyword evidence="5" id="KW-0067">ATP-binding</keyword>
<dbReference type="Pfam" id="PF06309">
    <property type="entry name" value="Torsin"/>
    <property type="match status" value="1"/>
</dbReference>
<dbReference type="CDD" id="cd00009">
    <property type="entry name" value="AAA"/>
    <property type="match status" value="1"/>
</dbReference>
<keyword evidence="11" id="KW-1185">Reference proteome</keyword>
<proteinExistence type="inferred from homology"/>
<evidence type="ECO:0000259" key="9">
    <source>
        <dbReference type="SMART" id="SM00382"/>
    </source>
</evidence>
<dbReference type="GO" id="GO:0005737">
    <property type="term" value="C:cytoplasm"/>
    <property type="evidence" value="ECO:0007669"/>
    <property type="project" value="UniProtKB-ARBA"/>
</dbReference>
<comment type="subcellular location">
    <subcellularLocation>
        <location evidence="1">Membrane</location>
        <topology evidence="1">Single-pass membrane protein</topology>
    </subcellularLocation>
</comment>
<dbReference type="InterPro" id="IPR027417">
    <property type="entry name" value="P-loop_NTPase"/>
</dbReference>
<dbReference type="EMBL" id="JBHFQA010000014">
    <property type="protein sequence ID" value="KAL2087669.1"/>
    <property type="molecule type" value="Genomic_DNA"/>
</dbReference>
<evidence type="ECO:0000256" key="5">
    <source>
        <dbReference type="ARBA" id="ARBA00022840"/>
    </source>
</evidence>
<evidence type="ECO:0000256" key="1">
    <source>
        <dbReference type="ARBA" id="ARBA00004167"/>
    </source>
</evidence>
<comment type="caution">
    <text evidence="10">The sequence shown here is derived from an EMBL/GenBank/DDBJ whole genome shotgun (WGS) entry which is preliminary data.</text>
</comment>
<evidence type="ECO:0000256" key="8">
    <source>
        <dbReference type="SAM" id="MobiDB-lite"/>
    </source>
</evidence>
<keyword evidence="4" id="KW-0547">Nucleotide-binding</keyword>
<evidence type="ECO:0000256" key="6">
    <source>
        <dbReference type="ARBA" id="ARBA00022989"/>
    </source>
</evidence>
<dbReference type="InterPro" id="IPR001270">
    <property type="entry name" value="ClpA/B"/>
</dbReference>
<dbReference type="Gene3D" id="3.40.50.300">
    <property type="entry name" value="P-loop containing nucleotide triphosphate hydrolases"/>
    <property type="match status" value="1"/>
</dbReference>
<evidence type="ECO:0000256" key="7">
    <source>
        <dbReference type="ARBA" id="ARBA00023136"/>
    </source>
</evidence>
<name>A0ABD1JLJ0_9TELE</name>
<reference evidence="10 11" key="1">
    <citation type="submission" date="2024-09" db="EMBL/GenBank/DDBJ databases">
        <title>A chromosome-level genome assembly of Gray's grenadier anchovy, Coilia grayii.</title>
        <authorList>
            <person name="Fu Z."/>
        </authorList>
    </citation>
    <scope>NUCLEOTIDE SEQUENCE [LARGE SCALE GENOMIC DNA]</scope>
    <source>
        <strain evidence="10">G4</strain>
        <tissue evidence="10">Muscle</tissue>
    </source>
</reference>
<evidence type="ECO:0000313" key="10">
    <source>
        <dbReference type="EMBL" id="KAL2087669.1"/>
    </source>
</evidence>
<evidence type="ECO:0000256" key="2">
    <source>
        <dbReference type="ARBA" id="ARBA00006235"/>
    </source>
</evidence>
<keyword evidence="7" id="KW-0472">Membrane</keyword>
<dbReference type="GO" id="GO:0005524">
    <property type="term" value="F:ATP binding"/>
    <property type="evidence" value="ECO:0007669"/>
    <property type="project" value="UniProtKB-KW"/>
</dbReference>
<evidence type="ECO:0000256" key="4">
    <source>
        <dbReference type="ARBA" id="ARBA00022741"/>
    </source>
</evidence>
<evidence type="ECO:0000256" key="3">
    <source>
        <dbReference type="ARBA" id="ARBA00022692"/>
    </source>
</evidence>
<dbReference type="PANTHER" id="PTHR10760">
    <property type="entry name" value="TORSIN"/>
    <property type="match status" value="1"/>
</dbReference>